<evidence type="ECO:0000313" key="6">
    <source>
        <dbReference type="EMBL" id="AYO77583.1"/>
    </source>
</evidence>
<evidence type="ECO:0000256" key="3">
    <source>
        <dbReference type="ARBA" id="ARBA00022723"/>
    </source>
</evidence>
<dbReference type="EMBL" id="CP033230">
    <property type="protein sequence ID" value="AYO77583.1"/>
    <property type="molecule type" value="Genomic_DNA"/>
</dbReference>
<dbReference type="AlphaFoldDB" id="A0A085K9H7"/>
<evidence type="ECO:0000256" key="4">
    <source>
        <dbReference type="ARBA" id="ARBA00022801"/>
    </source>
</evidence>
<dbReference type="Gene3D" id="1.10.150.900">
    <property type="match status" value="1"/>
</dbReference>
<sequence>MRASLLALGGLVALASGRATAAELRSDQIAFRDIYRELVETDTSAPTGSCTVAAGRMLDRLRKAGFGPGRAEVFVPEGHEKDGGLIARIEGSDPHAAPMLLVDHIDVVAARREDWPRDPFRLTEEKGYFIGRGVIDDKALSAIWIDSLIRMQAAGFRPRRTIKVALTCGEESSDAVNGVDWLLRNRRDAVQAGFALNEGGYGISDKDGRPIALYLAVGEKYAQSFTIEARNSGGHSSRPRSDNAIYDLADALEAVRRLSFPIQLNPTNRGYFTRMGPIVGGAMGQAMERLGQAQDDAATVATVTGDVTYNAMLRTTCVATQVEAGHAENALPQRAQATIQCRLFPGGRVEDVEAKLRSVLPSDIALTRKGDKGAPAVPPPLDPRIMGPAEKLAQRHFPGIPVVPNLLTAGTDGRYLSAAGIPTYGVPGIFLDPDGNGAHGVDERIRVKSVYDGRDYLYALIRAYAEGR</sequence>
<evidence type="ECO:0000256" key="5">
    <source>
        <dbReference type="ARBA" id="ARBA00022833"/>
    </source>
</evidence>
<dbReference type="Gene3D" id="3.40.630.10">
    <property type="entry name" value="Zn peptidases"/>
    <property type="match status" value="1"/>
</dbReference>
<dbReference type="InterPro" id="IPR011650">
    <property type="entry name" value="Peptidase_M20_dimer"/>
</dbReference>
<dbReference type="InterPro" id="IPR002933">
    <property type="entry name" value="Peptidase_M20"/>
</dbReference>
<keyword evidence="2" id="KW-0645">Protease</keyword>
<accession>A0A085K9H7</accession>
<protein>
    <submittedName>
        <fullName evidence="6">M20/M25/M40 family metallo-hydrolase</fullName>
    </submittedName>
</protein>
<dbReference type="InterPro" id="IPR047177">
    <property type="entry name" value="Pept_M20A"/>
</dbReference>
<evidence type="ECO:0000256" key="2">
    <source>
        <dbReference type="ARBA" id="ARBA00022670"/>
    </source>
</evidence>
<dbReference type="SUPFAM" id="SSF55031">
    <property type="entry name" value="Bacterial exopeptidase dimerisation domain"/>
    <property type="match status" value="1"/>
</dbReference>
<dbReference type="PANTHER" id="PTHR45962">
    <property type="entry name" value="N-FATTY-ACYL-AMINO ACID SYNTHASE/HYDROLASE PM20D1"/>
    <property type="match status" value="1"/>
</dbReference>
<organism evidence="6 7">
    <name type="scientific">Sphingobium yanoikuyae</name>
    <name type="common">Sphingomonas yanoikuyae</name>
    <dbReference type="NCBI Taxonomy" id="13690"/>
    <lineage>
        <taxon>Bacteria</taxon>
        <taxon>Pseudomonadati</taxon>
        <taxon>Pseudomonadota</taxon>
        <taxon>Alphaproteobacteria</taxon>
        <taxon>Sphingomonadales</taxon>
        <taxon>Sphingomonadaceae</taxon>
        <taxon>Sphingobium</taxon>
    </lineage>
</organism>
<dbReference type="RefSeq" id="WP_037507043.1">
    <property type="nucleotide sequence ID" value="NZ_CAIGKD010000005.1"/>
</dbReference>
<dbReference type="PANTHER" id="PTHR45962:SF1">
    <property type="entry name" value="N-FATTY-ACYL-AMINO ACID SYNTHASE_HYDROLASE PM20D1"/>
    <property type="match status" value="1"/>
</dbReference>
<dbReference type="Pfam" id="PF07687">
    <property type="entry name" value="M20_dimer"/>
    <property type="match status" value="1"/>
</dbReference>
<dbReference type="NCBIfam" id="NF006596">
    <property type="entry name" value="PRK09133.1"/>
    <property type="match status" value="1"/>
</dbReference>
<dbReference type="GO" id="GO:0006508">
    <property type="term" value="P:proteolysis"/>
    <property type="evidence" value="ECO:0007669"/>
    <property type="project" value="UniProtKB-KW"/>
</dbReference>
<dbReference type="Gene3D" id="3.30.70.360">
    <property type="match status" value="1"/>
</dbReference>
<dbReference type="InterPro" id="IPR036264">
    <property type="entry name" value="Bact_exopeptidase_dim_dom"/>
</dbReference>
<dbReference type="Proteomes" id="UP000280708">
    <property type="component" value="Chromosome"/>
</dbReference>
<keyword evidence="3" id="KW-0479">Metal-binding</keyword>
<dbReference type="Pfam" id="PF01546">
    <property type="entry name" value="Peptidase_M20"/>
    <property type="match status" value="1"/>
</dbReference>
<dbReference type="SUPFAM" id="SSF53187">
    <property type="entry name" value="Zn-dependent exopeptidases"/>
    <property type="match status" value="1"/>
</dbReference>
<dbReference type="GO" id="GO:0046872">
    <property type="term" value="F:metal ion binding"/>
    <property type="evidence" value="ECO:0007669"/>
    <property type="project" value="UniProtKB-KW"/>
</dbReference>
<gene>
    <name evidence="6" type="ORF">EBF16_12280</name>
</gene>
<dbReference type="GO" id="GO:0008233">
    <property type="term" value="F:peptidase activity"/>
    <property type="evidence" value="ECO:0007669"/>
    <property type="project" value="UniProtKB-KW"/>
</dbReference>
<comment type="similarity">
    <text evidence="1">Belongs to the peptidase M20A family.</text>
</comment>
<reference evidence="6 7" key="1">
    <citation type="submission" date="2018-10" db="EMBL/GenBank/DDBJ databases">
        <title>Characterization and genome analysis of a novel bacterium Sphingobium yanoikuyae SJTF8 capable of degrading PAHs.</title>
        <authorList>
            <person name="Yin C."/>
            <person name="Xiong W."/>
            <person name="Liang R."/>
        </authorList>
    </citation>
    <scope>NUCLEOTIDE SEQUENCE [LARGE SCALE GENOMIC DNA]</scope>
    <source>
        <strain evidence="6 7">SJTF8</strain>
    </source>
</reference>
<evidence type="ECO:0000313" key="7">
    <source>
        <dbReference type="Proteomes" id="UP000280708"/>
    </source>
</evidence>
<keyword evidence="5" id="KW-0862">Zinc</keyword>
<evidence type="ECO:0000256" key="1">
    <source>
        <dbReference type="ARBA" id="ARBA00006247"/>
    </source>
</evidence>
<proteinExistence type="inferred from homology"/>
<keyword evidence="4 6" id="KW-0378">Hydrolase</keyword>
<name>A0A085K9H7_SPHYA</name>